<reference evidence="1 2" key="1">
    <citation type="submission" date="2017-08" db="EMBL/GenBank/DDBJ databases">
        <title>WGS of Clinical strains of the CDC Group NO-1 linked to zoonotic infections in humans.</title>
        <authorList>
            <person name="Bernier A.-M."/>
            <person name="Bernard K."/>
        </authorList>
    </citation>
    <scope>NUCLEOTIDE SEQUENCE [LARGE SCALE GENOMIC DNA]</scope>
    <source>
        <strain evidence="1 2">NML120219</strain>
    </source>
</reference>
<sequence length="84" mass="9376">MGWLLGIFGLLLLILFALWAVLGLYRREVAAEQAKLQSYENANQVLAAYQNSEATLCDGFLCVKPGTRRGEYRQAQPRETKGGK</sequence>
<proteinExistence type="predicted"/>
<evidence type="ECO:0000313" key="2">
    <source>
        <dbReference type="Proteomes" id="UP000218439"/>
    </source>
</evidence>
<protein>
    <submittedName>
        <fullName evidence="1">Uncharacterized protein</fullName>
    </submittedName>
</protein>
<dbReference type="Proteomes" id="UP000218439">
    <property type="component" value="Unassembled WGS sequence"/>
</dbReference>
<accession>A0A2A2AV20</accession>
<dbReference type="AlphaFoldDB" id="A0A2A2AV20"/>
<comment type="caution">
    <text evidence="1">The sequence shown here is derived from an EMBL/GenBank/DDBJ whole genome shotgun (WGS) entry which is preliminary data.</text>
</comment>
<organism evidence="1 2">
    <name type="scientific">Vandammella animalimorsus</name>
    <dbReference type="NCBI Taxonomy" id="2029117"/>
    <lineage>
        <taxon>Bacteria</taxon>
        <taxon>Pseudomonadati</taxon>
        <taxon>Pseudomonadota</taxon>
        <taxon>Betaproteobacteria</taxon>
        <taxon>Burkholderiales</taxon>
        <taxon>Comamonadaceae</taxon>
        <taxon>Vandammella</taxon>
    </lineage>
</organism>
<dbReference type="EMBL" id="NSJE01000014">
    <property type="protein sequence ID" value="PAT42435.1"/>
    <property type="molecule type" value="Genomic_DNA"/>
</dbReference>
<name>A0A2A2AV20_9BURK</name>
<gene>
    <name evidence="1" type="ORF">CK621_09585</name>
</gene>
<evidence type="ECO:0000313" key="1">
    <source>
        <dbReference type="EMBL" id="PAT42435.1"/>
    </source>
</evidence>